<accession>A0A381V3W2</accession>
<dbReference type="EMBL" id="UINC01007745">
    <property type="protein sequence ID" value="SVA34884.1"/>
    <property type="molecule type" value="Genomic_DNA"/>
</dbReference>
<feature type="region of interest" description="Disordered" evidence="1">
    <location>
        <begin position="1"/>
        <end position="21"/>
    </location>
</feature>
<evidence type="ECO:0008006" key="4">
    <source>
        <dbReference type="Google" id="ProtNLM"/>
    </source>
</evidence>
<evidence type="ECO:0000256" key="2">
    <source>
        <dbReference type="SAM" id="Phobius"/>
    </source>
</evidence>
<protein>
    <recommendedName>
        <fullName evidence="4">DUF3159 domain-containing protein</fullName>
    </recommendedName>
</protein>
<keyword evidence="2" id="KW-0472">Membrane</keyword>
<dbReference type="AlphaFoldDB" id="A0A381V3W2"/>
<organism evidence="3">
    <name type="scientific">marine metagenome</name>
    <dbReference type="NCBI Taxonomy" id="408172"/>
    <lineage>
        <taxon>unclassified sequences</taxon>
        <taxon>metagenomes</taxon>
        <taxon>ecological metagenomes</taxon>
    </lineage>
</organism>
<proteinExistence type="predicted"/>
<evidence type="ECO:0000313" key="3">
    <source>
        <dbReference type="EMBL" id="SVA34884.1"/>
    </source>
</evidence>
<sequence length="213" mass="23035">MSQTPDGPAPGTPPSQRRQRQRTIDSVMPIVAFLVLNRWASLGWAVAGATAWSIKSAVSRHLHKEKVGRFLPLLVVYLAVRGVIGIVTDSEAVYFGIGIGTKALIGLALVATAVRGPSFLSRVFPLAVPSLAVETVAHPVFDRTMGRLTVALGAYQLLTSVWDIWLYNQTSPDRYLVIRALVGWPTGFVVSCLGLWYADRALRAAPGFPGLLD</sequence>
<feature type="non-terminal residue" evidence="3">
    <location>
        <position position="213"/>
    </location>
</feature>
<keyword evidence="2" id="KW-1133">Transmembrane helix</keyword>
<keyword evidence="2" id="KW-0812">Transmembrane</keyword>
<gene>
    <name evidence="3" type="ORF">METZ01_LOCUS87738</name>
</gene>
<feature type="transmembrane region" description="Helical" evidence="2">
    <location>
        <begin position="148"/>
        <end position="165"/>
    </location>
</feature>
<name>A0A381V3W2_9ZZZZ</name>
<evidence type="ECO:0000256" key="1">
    <source>
        <dbReference type="SAM" id="MobiDB-lite"/>
    </source>
</evidence>
<feature type="transmembrane region" description="Helical" evidence="2">
    <location>
        <begin position="39"/>
        <end position="58"/>
    </location>
</feature>
<feature type="transmembrane region" description="Helical" evidence="2">
    <location>
        <begin position="93"/>
        <end position="114"/>
    </location>
</feature>
<feature type="transmembrane region" description="Helical" evidence="2">
    <location>
        <begin position="70"/>
        <end position="87"/>
    </location>
</feature>
<reference evidence="3" key="1">
    <citation type="submission" date="2018-05" db="EMBL/GenBank/DDBJ databases">
        <authorList>
            <person name="Lanie J.A."/>
            <person name="Ng W.-L."/>
            <person name="Kazmierczak K.M."/>
            <person name="Andrzejewski T.M."/>
            <person name="Davidsen T.M."/>
            <person name="Wayne K.J."/>
            <person name="Tettelin H."/>
            <person name="Glass J.I."/>
            <person name="Rusch D."/>
            <person name="Podicherti R."/>
            <person name="Tsui H.-C.T."/>
            <person name="Winkler M.E."/>
        </authorList>
    </citation>
    <scope>NUCLEOTIDE SEQUENCE</scope>
</reference>
<feature type="transmembrane region" description="Helical" evidence="2">
    <location>
        <begin position="177"/>
        <end position="198"/>
    </location>
</feature>